<evidence type="ECO:0000313" key="10">
    <source>
        <dbReference type="Proteomes" id="UP000297477"/>
    </source>
</evidence>
<keyword evidence="2" id="KW-0229">DNA integration</keyword>
<dbReference type="InterPro" id="IPR002104">
    <property type="entry name" value="Integrase_catalytic"/>
</dbReference>
<evidence type="ECO:0000256" key="6">
    <source>
        <dbReference type="SAM" id="MobiDB-lite"/>
    </source>
</evidence>
<evidence type="ECO:0000313" key="9">
    <source>
        <dbReference type="EMBL" id="TFH98125.1"/>
    </source>
</evidence>
<evidence type="ECO:0000256" key="4">
    <source>
        <dbReference type="ARBA" id="ARBA00023172"/>
    </source>
</evidence>
<evidence type="ECO:0000256" key="5">
    <source>
        <dbReference type="PROSITE-ProRule" id="PRU01248"/>
    </source>
</evidence>
<dbReference type="Gene3D" id="1.10.150.130">
    <property type="match status" value="1"/>
</dbReference>
<dbReference type="SUPFAM" id="SSF56349">
    <property type="entry name" value="DNA breaking-rejoining enzymes"/>
    <property type="match status" value="1"/>
</dbReference>
<feature type="compositionally biased region" description="Basic and acidic residues" evidence="6">
    <location>
        <begin position="99"/>
        <end position="112"/>
    </location>
</feature>
<feature type="compositionally biased region" description="Basic and acidic residues" evidence="6">
    <location>
        <begin position="67"/>
        <end position="76"/>
    </location>
</feature>
<accession>A0ABY2JXR2</accession>
<dbReference type="PANTHER" id="PTHR30349:SF41">
    <property type="entry name" value="INTEGRASE_RECOMBINASE PROTEIN MJ0367-RELATED"/>
    <property type="match status" value="1"/>
</dbReference>
<keyword evidence="10" id="KW-1185">Reference proteome</keyword>
<protein>
    <submittedName>
        <fullName evidence="9">Site-specific integrase</fullName>
    </submittedName>
</protein>
<dbReference type="EMBL" id="SPKT01000023">
    <property type="protein sequence ID" value="TFH98125.1"/>
    <property type="molecule type" value="Genomic_DNA"/>
</dbReference>
<reference evidence="9 10" key="1">
    <citation type="submission" date="2019-03" db="EMBL/GenBank/DDBJ databases">
        <title>Reclassification of Micrococcus aloeverae and Micrococcus yunnanensis as later heterotypic synonyms of Micrococcus luteus.</title>
        <authorList>
            <person name="Huang C.-H."/>
        </authorList>
    </citation>
    <scope>NUCLEOTIDE SEQUENCE [LARGE SCALE GENOMIC DNA]</scope>
    <source>
        <strain evidence="9 10">BCRC 12151</strain>
    </source>
</reference>
<dbReference type="PROSITE" id="PS51900">
    <property type="entry name" value="CB"/>
    <property type="match status" value="1"/>
</dbReference>
<sequence>MDAGLAHSHPGGAADLLAAGMVRLPEPHPVLRILPQHPRQRPAPEHRDLYAASRGAAGARTVHPGARRADRPERARIQRPRLPRPPRTRQHRVVLAHPSDIDLSSRKDEAMARKATAAGRDSGADTAGEEVKPARRSRSRQPGSIQGYDTDKGKRWRFQIYVLKDPEYPEMGMRRLTRSGFTSTDEANDALQEALKQRKQNEKFGNKVPTIGAYADEWAAGLKLAASTIKGYKKIIRNHIKPQLGTIRLDKLTATRIARHYRDLETHGRKDEYGKGKPLSANSVHKVHVVLGAILDAAIDDGHLTVNPAKKKRTVKAPTTSEVRAQKPEIATWTADQLALFLTWNRDELEDELFPLWRLIAYTGMRRSEAVALKWSDINGKAMQVSIRRAVDTDDWTKTKPPKTGQARVIDVDAETLKVLASYKVARAELSFELAKADAYVFGDDDGKLRSPDAMTSRWDRRLKWATAKFDSLHRVTIKGLRHTHATLLLELGEHPKVVQERLGHSTITTTMNIYSHVTPTMQRSAVDRFAAHLGKA</sequence>
<dbReference type="InterPro" id="IPR044068">
    <property type="entry name" value="CB"/>
</dbReference>
<comment type="similarity">
    <text evidence="1">Belongs to the 'phage' integrase family.</text>
</comment>
<comment type="caution">
    <text evidence="9">The sequence shown here is derived from an EMBL/GenBank/DDBJ whole genome shotgun (WGS) entry which is preliminary data.</text>
</comment>
<dbReference type="InterPro" id="IPR010998">
    <property type="entry name" value="Integrase_recombinase_N"/>
</dbReference>
<name>A0ABY2JXR2_9MICC</name>
<feature type="region of interest" description="Disordered" evidence="6">
    <location>
        <begin position="53"/>
        <end position="150"/>
    </location>
</feature>
<dbReference type="InterPro" id="IPR050090">
    <property type="entry name" value="Tyrosine_recombinase_XerCD"/>
</dbReference>
<feature type="compositionally biased region" description="Basic residues" evidence="6">
    <location>
        <begin position="77"/>
        <end position="94"/>
    </location>
</feature>
<evidence type="ECO:0000259" key="7">
    <source>
        <dbReference type="PROSITE" id="PS51898"/>
    </source>
</evidence>
<dbReference type="InterPro" id="IPR004107">
    <property type="entry name" value="Integrase_SAM-like_N"/>
</dbReference>
<feature type="domain" description="Tyr recombinase" evidence="7">
    <location>
        <begin position="328"/>
        <end position="528"/>
    </location>
</feature>
<dbReference type="InterPro" id="IPR011010">
    <property type="entry name" value="DNA_brk_join_enz"/>
</dbReference>
<dbReference type="Gene3D" id="1.10.443.10">
    <property type="entry name" value="Intergrase catalytic core"/>
    <property type="match status" value="1"/>
</dbReference>
<dbReference type="InterPro" id="IPR013762">
    <property type="entry name" value="Integrase-like_cat_sf"/>
</dbReference>
<dbReference type="Pfam" id="PF00589">
    <property type="entry name" value="Phage_integrase"/>
    <property type="match status" value="1"/>
</dbReference>
<evidence type="ECO:0000259" key="8">
    <source>
        <dbReference type="PROSITE" id="PS51900"/>
    </source>
</evidence>
<organism evidence="9 10">
    <name type="scientific">Micrococcus lylae</name>
    <dbReference type="NCBI Taxonomy" id="1273"/>
    <lineage>
        <taxon>Bacteria</taxon>
        <taxon>Bacillati</taxon>
        <taxon>Actinomycetota</taxon>
        <taxon>Actinomycetes</taxon>
        <taxon>Micrococcales</taxon>
        <taxon>Micrococcaceae</taxon>
        <taxon>Micrococcus</taxon>
    </lineage>
</organism>
<dbReference type="PROSITE" id="PS51898">
    <property type="entry name" value="TYR_RECOMBINASE"/>
    <property type="match status" value="1"/>
</dbReference>
<keyword evidence="4" id="KW-0233">DNA recombination</keyword>
<evidence type="ECO:0000256" key="2">
    <source>
        <dbReference type="ARBA" id="ARBA00022908"/>
    </source>
</evidence>
<keyword evidence="3 5" id="KW-0238">DNA-binding</keyword>
<dbReference type="CDD" id="cd01189">
    <property type="entry name" value="INT_ICEBs1_C_like"/>
    <property type="match status" value="1"/>
</dbReference>
<feature type="domain" description="Core-binding (CB)" evidence="8">
    <location>
        <begin position="209"/>
        <end position="299"/>
    </location>
</feature>
<evidence type="ECO:0000256" key="3">
    <source>
        <dbReference type="ARBA" id="ARBA00023125"/>
    </source>
</evidence>
<gene>
    <name evidence="9" type="ORF">E4A49_10055</name>
</gene>
<dbReference type="PANTHER" id="PTHR30349">
    <property type="entry name" value="PHAGE INTEGRASE-RELATED"/>
    <property type="match status" value="1"/>
</dbReference>
<dbReference type="Pfam" id="PF14659">
    <property type="entry name" value="Phage_int_SAM_3"/>
    <property type="match status" value="1"/>
</dbReference>
<evidence type="ECO:0000256" key="1">
    <source>
        <dbReference type="ARBA" id="ARBA00008857"/>
    </source>
</evidence>
<dbReference type="Proteomes" id="UP000297477">
    <property type="component" value="Unassembled WGS sequence"/>
</dbReference>
<proteinExistence type="inferred from homology"/>